<dbReference type="InterPro" id="IPR011044">
    <property type="entry name" value="Quino_amine_DH_bsu"/>
</dbReference>
<evidence type="ECO:0000256" key="1">
    <source>
        <dbReference type="ARBA" id="ARBA00022801"/>
    </source>
</evidence>
<dbReference type="GO" id="GO:0004553">
    <property type="term" value="F:hydrolase activity, hydrolyzing O-glycosyl compounds"/>
    <property type="evidence" value="ECO:0007669"/>
    <property type="project" value="InterPro"/>
</dbReference>
<dbReference type="Gene3D" id="2.10.10.20">
    <property type="entry name" value="Carbohydrate-binding module superfamily 5/12"/>
    <property type="match status" value="1"/>
</dbReference>
<dbReference type="SMART" id="SM00495">
    <property type="entry name" value="ChtBD3"/>
    <property type="match status" value="2"/>
</dbReference>
<feature type="domain" description="Chitin-binding type-3" evidence="3">
    <location>
        <begin position="21"/>
        <end position="70"/>
    </location>
</feature>
<dbReference type="GO" id="GO:0005975">
    <property type="term" value="P:carbohydrate metabolic process"/>
    <property type="evidence" value="ECO:0007669"/>
    <property type="project" value="InterPro"/>
</dbReference>
<keyword evidence="2" id="KW-0732">Signal</keyword>
<dbReference type="EMBL" id="LOSJ02000002">
    <property type="protein sequence ID" value="PNM56165.1"/>
    <property type="molecule type" value="Genomic_DNA"/>
</dbReference>
<dbReference type="STRING" id="674.VM_05235"/>
<protein>
    <recommendedName>
        <fullName evidence="3">Chitin-binding type-3 domain-containing protein</fullName>
    </recommendedName>
</protein>
<comment type="caution">
    <text evidence="4">The sequence shown here is derived from an EMBL/GenBank/DDBJ whole genome shotgun (WGS) entry which is preliminary data.</text>
</comment>
<dbReference type="Proteomes" id="UP000053748">
    <property type="component" value="Unassembled WGS sequence"/>
</dbReference>
<proteinExistence type="predicted"/>
<dbReference type="InterPro" id="IPR051024">
    <property type="entry name" value="GlcNAc_Chitin_IntDeg"/>
</dbReference>
<dbReference type="GO" id="GO:0030246">
    <property type="term" value="F:carbohydrate binding"/>
    <property type="evidence" value="ECO:0007669"/>
    <property type="project" value="InterPro"/>
</dbReference>
<dbReference type="RefSeq" id="WP_000739345.1">
    <property type="nucleotide sequence ID" value="NZ_CAWMSS010000001.1"/>
</dbReference>
<feature type="signal peptide" evidence="2">
    <location>
        <begin position="1"/>
        <end position="20"/>
    </location>
</feature>
<dbReference type="PANTHER" id="PTHR34823">
    <property type="entry name" value="GLCNAC-BINDING PROTEIN A"/>
    <property type="match status" value="1"/>
</dbReference>
<evidence type="ECO:0000313" key="4">
    <source>
        <dbReference type="EMBL" id="PNM56165.1"/>
    </source>
</evidence>
<organism evidence="4 5">
    <name type="scientific">Vibrio mimicus</name>
    <dbReference type="NCBI Taxonomy" id="674"/>
    <lineage>
        <taxon>Bacteria</taxon>
        <taxon>Pseudomonadati</taxon>
        <taxon>Pseudomonadota</taxon>
        <taxon>Gammaproteobacteria</taxon>
        <taxon>Vibrionales</taxon>
        <taxon>Vibrionaceae</taxon>
        <taxon>Vibrio</taxon>
    </lineage>
</organism>
<keyword evidence="5" id="KW-1185">Reference proteome</keyword>
<dbReference type="SUPFAM" id="SSF50969">
    <property type="entry name" value="YVTN repeat-like/Quinoprotein amine dehydrogenase"/>
    <property type="match status" value="1"/>
</dbReference>
<dbReference type="PANTHER" id="PTHR34823:SF1">
    <property type="entry name" value="CHITIN-BINDING TYPE-4 DOMAIN-CONTAINING PROTEIN"/>
    <property type="match status" value="1"/>
</dbReference>
<dbReference type="CDD" id="cd12215">
    <property type="entry name" value="ChiC_BD"/>
    <property type="match status" value="1"/>
</dbReference>
<accession>A0A2J9UXD6</accession>
<feature type="chain" id="PRO_5014370487" description="Chitin-binding type-3 domain-containing protein" evidence="2">
    <location>
        <begin position="21"/>
        <end position="846"/>
    </location>
</feature>
<dbReference type="OrthoDB" id="6708205at2"/>
<evidence type="ECO:0000259" key="3">
    <source>
        <dbReference type="SMART" id="SM00495"/>
    </source>
</evidence>
<sequence length="846" mass="94976">MKKNIIATALLLSCAGSVLAAENYDPHQSYASGEQVYFDGKLYQAQWWANPNQSPAEITENSWDSPWVLISDSPEITPPVEPPVEPEIPTPPPTDGNHPSYVEGNHYVGGDIVENGGRYYRCKFGATEGWCSQPAYEPGQGNVWQDAWEEIEATVTETFSLSYLGNSFKLNHSTFGYATESEFAPESIAINNNILYVGNTAKKDEKSNIDRYDLVNKRALSPITGFTLNGKAETIRVVSDITVHNDRLYMASLSSNRVDIYDTKNNNQIIMSLGTGVYWGDKFRDALTHPYAVAANDNYVFVADITGKISIYLQSDVTLENHKRAVKHAFFDLPDSNSIHRNLKLEVVGDELIVSFDNGKTYVFDITNIEESQKLVEAKYVINNANRRSMYEAQNGAIFAGTRSGMIEEYPAGKFSFNENGVATAPLHTFNRYYNTAEKREEMPVGAFDFAVENNTLALLQGKTVVLADKVQLTVSVKDMPNNEQPTDFDLTSPEVSKAKLLQNDESWESLIQNHEVRVNRILSGKQGIDKLEITSYAAQTTYDLDVEARFGSKGEWINLGTITQLEPFSKHELNYTLQDGHYYTSVDQLKSYAISGLENLDYLPSDLIDIRLTSDTDTFVQKITDLKPSWRLRFGNYSPETHGKWGRITGPYAREWMIMMTNFAYIMNSPEFEHIWFNYKETFGQGTNEFFGNAGPVNAPNGNFTAADYQRVYQQFMNRDLIHLGVSTIGGGLGGGTVLGIDTWLFYGHYYRSGFGILAHEFGHGFGSHSSAFSNSGAGLQPLFTQMHHMMLLDKVLPYVDEEINAFYASPQELLHNTVSNGIRTPLAPDHTNWMIEYFKANPLH</sequence>
<feature type="domain" description="Chitin-binding type-3" evidence="3">
    <location>
        <begin position="98"/>
        <end position="147"/>
    </location>
</feature>
<reference evidence="4" key="1">
    <citation type="submission" date="2017-12" db="EMBL/GenBank/DDBJ databases">
        <title>FDA dAtabase for Regulatory Grade micrObial Sequences (FDA-ARGOS): Supporting development and validation of Infectious Disease Dx tests.</title>
        <authorList>
            <person name="Hoffmann M."/>
            <person name="Allard M."/>
            <person name="Evans P."/>
            <person name="Brown E."/>
            <person name="Tallon L.J."/>
            <person name="Sadzewicz L."/>
            <person name="Sengamalay N."/>
            <person name="Ott S."/>
            <person name="Godinez A."/>
            <person name="Nagaraj S."/>
            <person name="Vavikolanu K."/>
            <person name="Aluvathingal J."/>
            <person name="Nadendla S."/>
            <person name="Hobson J."/>
            <person name="Sichtig H."/>
        </authorList>
    </citation>
    <scope>NUCLEOTIDE SEQUENCE [LARGE SCALE GENOMIC DNA]</scope>
    <source>
        <strain evidence="4">FDAARGOS_113</strain>
    </source>
</reference>
<dbReference type="InterPro" id="IPR036573">
    <property type="entry name" value="CBM_sf_5/12"/>
</dbReference>
<gene>
    <name evidence="4" type="ORF">AL544_008760</name>
</gene>
<dbReference type="AlphaFoldDB" id="A0A2J9UXD6"/>
<dbReference type="SUPFAM" id="SSF51055">
    <property type="entry name" value="Carbohydrate binding domain"/>
    <property type="match status" value="2"/>
</dbReference>
<evidence type="ECO:0000256" key="2">
    <source>
        <dbReference type="SAM" id="SignalP"/>
    </source>
</evidence>
<dbReference type="InterPro" id="IPR003610">
    <property type="entry name" value="CBM5/12"/>
</dbReference>
<dbReference type="GO" id="GO:0005576">
    <property type="term" value="C:extracellular region"/>
    <property type="evidence" value="ECO:0007669"/>
    <property type="project" value="InterPro"/>
</dbReference>
<keyword evidence="1" id="KW-0378">Hydrolase</keyword>
<name>A0A2J9UXD6_VIBMI</name>
<evidence type="ECO:0000313" key="5">
    <source>
        <dbReference type="Proteomes" id="UP000053748"/>
    </source>
</evidence>